<dbReference type="InterPro" id="IPR052377">
    <property type="entry name" value="Mitochondrial_ECH-domain"/>
</dbReference>
<comment type="function">
    <text evidence="5">May play a role in fatty acid biosynthesis and insulin sensitivity.</text>
</comment>
<dbReference type="KEGG" id="pacr:FXN63_03720"/>
<keyword evidence="8" id="KW-0456">Lyase</keyword>
<dbReference type="PANTHER" id="PTHR43602:SF1">
    <property type="entry name" value="ENOYL-COA HYDRATASE DOMAIN-CONTAINING PROTEIN 3, MITOCHONDRIAL"/>
    <property type="match status" value="1"/>
</dbReference>
<dbReference type="Pfam" id="PF00378">
    <property type="entry name" value="ECH_1"/>
    <property type="match status" value="1"/>
</dbReference>
<dbReference type="AlphaFoldDB" id="A0A5C0B2Y4"/>
<dbReference type="InterPro" id="IPR001753">
    <property type="entry name" value="Enoyl-CoA_hydra/iso"/>
</dbReference>
<dbReference type="CDD" id="cd06558">
    <property type="entry name" value="crotonase-like"/>
    <property type="match status" value="1"/>
</dbReference>
<evidence type="ECO:0000256" key="1">
    <source>
        <dbReference type="ARBA" id="ARBA00005254"/>
    </source>
</evidence>
<dbReference type="GO" id="GO:0016836">
    <property type="term" value="F:hydro-lyase activity"/>
    <property type="evidence" value="ECO:0007669"/>
    <property type="project" value="TreeGrafter"/>
</dbReference>
<evidence type="ECO:0000256" key="2">
    <source>
        <dbReference type="ARBA" id="ARBA00022832"/>
    </source>
</evidence>
<gene>
    <name evidence="8" type="ORF">FXN63_03720</name>
</gene>
<dbReference type="NCBIfam" id="NF006008">
    <property type="entry name" value="PRK08139.1"/>
    <property type="match status" value="1"/>
</dbReference>
<keyword evidence="9" id="KW-1185">Reference proteome</keyword>
<evidence type="ECO:0000256" key="4">
    <source>
        <dbReference type="ARBA" id="ARBA00023098"/>
    </source>
</evidence>
<dbReference type="RefSeq" id="WP_148818893.1">
    <property type="nucleotide sequence ID" value="NZ_CP043046.1"/>
</dbReference>
<dbReference type="PANTHER" id="PTHR43602">
    <property type="match status" value="1"/>
</dbReference>
<dbReference type="Gene3D" id="1.10.12.10">
    <property type="entry name" value="Lyase 2-enoyl-coa Hydratase, Chain A, domain 2"/>
    <property type="match status" value="1"/>
</dbReference>
<name>A0A5C0B2Y4_9BURK</name>
<keyword evidence="2" id="KW-0276">Fatty acid metabolism</keyword>
<sequence length="275" mass="29183">MAQATLNTASSSAPTDASAEPILLREDKQGVTTLCLNRPLQFNALSEAMLDALQRELAAIASDTSVRCVVLSAAGKAFCAGHDLRQMRGSPRLDYYQDLFSRCAGVMQAVQALPVPVIARVHGVATAAGCQLVASCDLAIASESARFAVSGINVGLFCATPAVALTRNVPTKRAFDMLVTGRFIDAATAADWGLINDAVPDADLDDAIADKVAAILGKSAAAIRYGKAMFYRQRQMDLAEAYAYAGDVMARNMMEEDAGEGVDAFLEKRKPVWKS</sequence>
<dbReference type="InterPro" id="IPR029045">
    <property type="entry name" value="ClpP/crotonase-like_dom_sf"/>
</dbReference>
<evidence type="ECO:0000256" key="6">
    <source>
        <dbReference type="ARBA" id="ARBA00040545"/>
    </source>
</evidence>
<dbReference type="EMBL" id="CP043046">
    <property type="protein sequence ID" value="QEI09098.1"/>
    <property type="molecule type" value="Genomic_DNA"/>
</dbReference>
<evidence type="ECO:0000256" key="3">
    <source>
        <dbReference type="ARBA" id="ARBA00022946"/>
    </source>
</evidence>
<evidence type="ECO:0000313" key="9">
    <source>
        <dbReference type="Proteomes" id="UP000325161"/>
    </source>
</evidence>
<evidence type="ECO:0000313" key="8">
    <source>
        <dbReference type="EMBL" id="QEI09098.1"/>
    </source>
</evidence>
<feature type="compositionally biased region" description="Low complexity" evidence="7">
    <location>
        <begin position="8"/>
        <end position="19"/>
    </location>
</feature>
<feature type="region of interest" description="Disordered" evidence="7">
    <location>
        <begin position="1"/>
        <end position="21"/>
    </location>
</feature>
<evidence type="ECO:0000256" key="7">
    <source>
        <dbReference type="SAM" id="MobiDB-lite"/>
    </source>
</evidence>
<dbReference type="Gene3D" id="3.90.226.10">
    <property type="entry name" value="2-enoyl-CoA Hydratase, Chain A, domain 1"/>
    <property type="match status" value="1"/>
</dbReference>
<evidence type="ECO:0000256" key="5">
    <source>
        <dbReference type="ARBA" id="ARBA00037410"/>
    </source>
</evidence>
<reference evidence="8 9" key="1">
    <citation type="submission" date="2019-08" db="EMBL/GenBank/DDBJ databases">
        <title>Amphibian skin-associated Pigmentiphaga: genome sequence and occurrence across geography and hosts.</title>
        <authorList>
            <person name="Bletz M.C."/>
            <person name="Bunk B."/>
            <person name="Sproeer C."/>
            <person name="Biwer P."/>
            <person name="Reiter S."/>
            <person name="Rabemananjara F.C.E."/>
            <person name="Schulz S."/>
            <person name="Overmann J."/>
            <person name="Vences M."/>
        </authorList>
    </citation>
    <scope>NUCLEOTIDE SEQUENCE [LARGE SCALE GENOMIC DNA]</scope>
    <source>
        <strain evidence="8 9">Mada1488</strain>
    </source>
</reference>
<dbReference type="SUPFAM" id="SSF52096">
    <property type="entry name" value="ClpP/crotonase"/>
    <property type="match status" value="1"/>
</dbReference>
<dbReference type="Proteomes" id="UP000325161">
    <property type="component" value="Chromosome"/>
</dbReference>
<organism evidence="8 9">
    <name type="scientific">Pigmentiphaga aceris</name>
    <dbReference type="NCBI Taxonomy" id="1940612"/>
    <lineage>
        <taxon>Bacteria</taxon>
        <taxon>Pseudomonadati</taxon>
        <taxon>Pseudomonadota</taxon>
        <taxon>Betaproteobacteria</taxon>
        <taxon>Burkholderiales</taxon>
        <taxon>Alcaligenaceae</taxon>
        <taxon>Pigmentiphaga</taxon>
    </lineage>
</organism>
<protein>
    <recommendedName>
        <fullName evidence="6">Enoyl-CoA hydratase domain-containing protein 3, mitochondrial</fullName>
    </recommendedName>
</protein>
<proteinExistence type="inferred from homology"/>
<dbReference type="GO" id="GO:0006631">
    <property type="term" value="P:fatty acid metabolic process"/>
    <property type="evidence" value="ECO:0007669"/>
    <property type="project" value="UniProtKB-KW"/>
</dbReference>
<dbReference type="InterPro" id="IPR014748">
    <property type="entry name" value="Enoyl-CoA_hydra_C"/>
</dbReference>
<accession>A0A5C0B2Y4</accession>
<keyword evidence="4" id="KW-0443">Lipid metabolism</keyword>
<keyword evidence="3" id="KW-0809">Transit peptide</keyword>
<comment type="similarity">
    <text evidence="1">Belongs to the enoyl-CoA hydratase/isomerase family.</text>
</comment>
<dbReference type="OrthoDB" id="9807606at2"/>